<feature type="domain" description="Reverse transcriptase zinc-binding" evidence="2">
    <location>
        <begin position="249"/>
        <end position="315"/>
    </location>
</feature>
<proteinExistence type="predicted"/>
<keyword evidence="1" id="KW-1133">Transmembrane helix</keyword>
<feature type="transmembrane region" description="Helical" evidence="1">
    <location>
        <begin position="37"/>
        <end position="55"/>
    </location>
</feature>
<keyword evidence="1" id="KW-0812">Transmembrane</keyword>
<evidence type="ECO:0000256" key="1">
    <source>
        <dbReference type="SAM" id="Phobius"/>
    </source>
</evidence>
<gene>
    <name evidence="3" type="ORF">AAFF_G00419030</name>
</gene>
<sequence length="849" mass="93011">MAGDCRMVDIFRSLHPGREEFTWASTDGSWASRIDFLFAWGFVGVTASLVLFRPLPAALLSGRGAGGVGGAGRLEAELQSVGEPGGEGGLPGAVRPLADAPGPLRLESKVVGGGEGEEPLAQVLRRDAWISGVGIPGSGGMEARCILYMDDVTVCCTDATSVGRVLDRTEWFGRASGARLNRDKTTLKVYGRWTETDLRDLPLTVTPDNVRILGVNFDSEGLGGGNWEGILTKGREPTCPVRGLALGQAEEVWKADQLNRHRDLAWLVAHGVLPVRAVMHARHLAQTAECPRTGCGGEETVFHALWDCGVAQKLWRAAQPLMEQFWGPGRGLDCGMTLYGGNLEAGLQTCPDLYGAGRSALGQRGGAGQMGVCSLDSDGHGQGGPDRGIASAFVSVQRDWAWVRRRLLFRLLIRFRARAQLLLQLQRFPWGHQSQLILLLSLFRCPGRLRIPCQPLERRLALILILRWPVPRLQSPQLCPRCVALESQPLSCRRCSRVGHTKEVCHTDMAKYRYCASADHVSQDCSRDPVKRAALFSSLSSMQGDVFLLQEGGHRLEVIRELPGCLSTSRSLILGGNFNVCIDVGRGGERAGEGGVDYSARALEGVVGDFGLTDAFRTAHPGNAGYTWRNSRGALSRLDYIFVGGGICGMKCVFLPSWASDHDMLQVSLPTDGPKWGSGFWRLNTLLLEADAFKAAFTSFYRSVRTLRSMYVSEVEWWEVAKCRSAKFCRRFAAATRRRDRAGVAKWTADLSYLHRCFNRGEHVDWALYEGVKERLRGLLEARAKALAFQARLRESEEGEKPSAYFFQAARARWSAPAFVGLKTADGTVAEGSAMLAVAEAYYAELFRV</sequence>
<evidence type="ECO:0000313" key="4">
    <source>
        <dbReference type="Proteomes" id="UP001221898"/>
    </source>
</evidence>
<protein>
    <recommendedName>
        <fullName evidence="2">Reverse transcriptase zinc-binding domain-containing protein</fullName>
    </recommendedName>
</protein>
<dbReference type="Proteomes" id="UP001221898">
    <property type="component" value="Unassembled WGS sequence"/>
</dbReference>
<dbReference type="SUPFAM" id="SSF56219">
    <property type="entry name" value="DNase I-like"/>
    <property type="match status" value="1"/>
</dbReference>
<name>A0AAD7SC95_9TELE</name>
<dbReference type="EMBL" id="JAINUG010000088">
    <property type="protein sequence ID" value="KAJ8398706.1"/>
    <property type="molecule type" value="Genomic_DNA"/>
</dbReference>
<evidence type="ECO:0000313" key="3">
    <source>
        <dbReference type="EMBL" id="KAJ8398706.1"/>
    </source>
</evidence>
<dbReference type="Pfam" id="PF13966">
    <property type="entry name" value="zf-RVT"/>
    <property type="match status" value="1"/>
</dbReference>
<keyword evidence="1" id="KW-0472">Membrane</keyword>
<dbReference type="InterPro" id="IPR036691">
    <property type="entry name" value="Endo/exonu/phosph_ase_sf"/>
</dbReference>
<reference evidence="3" key="1">
    <citation type="journal article" date="2023" name="Science">
        <title>Genome structures resolve the early diversification of teleost fishes.</title>
        <authorList>
            <person name="Parey E."/>
            <person name="Louis A."/>
            <person name="Montfort J."/>
            <person name="Bouchez O."/>
            <person name="Roques C."/>
            <person name="Iampietro C."/>
            <person name="Lluch J."/>
            <person name="Castinel A."/>
            <person name="Donnadieu C."/>
            <person name="Desvignes T."/>
            <person name="Floi Bucao C."/>
            <person name="Jouanno E."/>
            <person name="Wen M."/>
            <person name="Mejri S."/>
            <person name="Dirks R."/>
            <person name="Jansen H."/>
            <person name="Henkel C."/>
            <person name="Chen W.J."/>
            <person name="Zahm M."/>
            <person name="Cabau C."/>
            <person name="Klopp C."/>
            <person name="Thompson A.W."/>
            <person name="Robinson-Rechavi M."/>
            <person name="Braasch I."/>
            <person name="Lecointre G."/>
            <person name="Bobe J."/>
            <person name="Postlethwait J.H."/>
            <person name="Berthelot C."/>
            <person name="Roest Crollius H."/>
            <person name="Guiguen Y."/>
        </authorList>
    </citation>
    <scope>NUCLEOTIDE SEQUENCE</scope>
    <source>
        <strain evidence="3">NC1722</strain>
    </source>
</reference>
<dbReference type="Gene3D" id="3.60.10.10">
    <property type="entry name" value="Endonuclease/exonuclease/phosphatase"/>
    <property type="match status" value="1"/>
</dbReference>
<dbReference type="InterPro" id="IPR026960">
    <property type="entry name" value="RVT-Znf"/>
</dbReference>
<evidence type="ECO:0000259" key="2">
    <source>
        <dbReference type="Pfam" id="PF13966"/>
    </source>
</evidence>
<comment type="caution">
    <text evidence="3">The sequence shown here is derived from an EMBL/GenBank/DDBJ whole genome shotgun (WGS) entry which is preliminary data.</text>
</comment>
<accession>A0AAD7SC95</accession>
<keyword evidence="4" id="KW-1185">Reference proteome</keyword>
<dbReference type="AlphaFoldDB" id="A0AAD7SC95"/>
<organism evidence="3 4">
    <name type="scientific">Aldrovandia affinis</name>
    <dbReference type="NCBI Taxonomy" id="143900"/>
    <lineage>
        <taxon>Eukaryota</taxon>
        <taxon>Metazoa</taxon>
        <taxon>Chordata</taxon>
        <taxon>Craniata</taxon>
        <taxon>Vertebrata</taxon>
        <taxon>Euteleostomi</taxon>
        <taxon>Actinopterygii</taxon>
        <taxon>Neopterygii</taxon>
        <taxon>Teleostei</taxon>
        <taxon>Notacanthiformes</taxon>
        <taxon>Halosauridae</taxon>
        <taxon>Aldrovandia</taxon>
    </lineage>
</organism>